<dbReference type="EMBL" id="AAXB02000001">
    <property type="protein sequence ID" value="EDM64235.1"/>
    <property type="molecule type" value="Genomic_DNA"/>
</dbReference>
<organism evidence="2 3">
    <name type="scientific">Dorea longicatena DSM 13814</name>
    <dbReference type="NCBI Taxonomy" id="411462"/>
    <lineage>
        <taxon>Bacteria</taxon>
        <taxon>Bacillati</taxon>
        <taxon>Bacillota</taxon>
        <taxon>Clostridia</taxon>
        <taxon>Lachnospirales</taxon>
        <taxon>Lachnospiraceae</taxon>
        <taxon>Dorea</taxon>
    </lineage>
</organism>
<gene>
    <name evidence="2" type="ORF">DORLON_00073</name>
</gene>
<sequence>MHCFFHRHNRNFHISFLKFFFQYFHIHTRIFCHFQRFLNVLYSFFIRTNLTFPFSFTGQMISTVRTALYRNNPQNMEFFHMLCVFLQLKQNRFKNFTALFHVKWMLKLVLHMSPSLRSIHNKFRTRQLKQLYIFFQNKLHQFFTDFIFFSQLSFILFYFCRIIQNTMRYYQKIFHNSYSFLTASIVAFIVCLLKLFFFI</sequence>
<keyword evidence="1" id="KW-1133">Transmembrane helix</keyword>
<evidence type="ECO:0008006" key="4">
    <source>
        <dbReference type="Google" id="ProtNLM"/>
    </source>
</evidence>
<dbReference type="AlphaFoldDB" id="A6BCR7"/>
<protein>
    <recommendedName>
        <fullName evidence="4">Transmembrane protein</fullName>
    </recommendedName>
</protein>
<reference evidence="2 3" key="2">
    <citation type="submission" date="2007-04" db="EMBL/GenBank/DDBJ databases">
        <title>Draft genome sequence of Dorea longicatena (DSM 13814).</title>
        <authorList>
            <person name="Sudarsanam P."/>
            <person name="Ley R."/>
            <person name="Guruge J."/>
            <person name="Turnbaugh P.J."/>
            <person name="Mahowald M."/>
            <person name="Liep D."/>
            <person name="Gordon J."/>
        </authorList>
    </citation>
    <scope>NUCLEOTIDE SEQUENCE [LARGE SCALE GENOMIC DNA]</scope>
    <source>
        <strain evidence="2 3">DSM 13814</strain>
    </source>
</reference>
<evidence type="ECO:0000256" key="1">
    <source>
        <dbReference type="SAM" id="Phobius"/>
    </source>
</evidence>
<name>A6BCR7_9FIRM</name>
<dbReference type="Proteomes" id="UP000004016">
    <property type="component" value="Unassembled WGS sequence"/>
</dbReference>
<feature type="transmembrane region" description="Helical" evidence="1">
    <location>
        <begin position="180"/>
        <end position="198"/>
    </location>
</feature>
<evidence type="ECO:0000313" key="2">
    <source>
        <dbReference type="EMBL" id="EDM64235.1"/>
    </source>
</evidence>
<proteinExistence type="predicted"/>
<comment type="caution">
    <text evidence="2">The sequence shown here is derived from an EMBL/GenBank/DDBJ whole genome shotgun (WGS) entry which is preliminary data.</text>
</comment>
<reference evidence="2 3" key="1">
    <citation type="submission" date="2007-03" db="EMBL/GenBank/DDBJ databases">
        <authorList>
            <person name="Fulton L."/>
            <person name="Clifton S."/>
            <person name="Fulton B."/>
            <person name="Xu J."/>
            <person name="Minx P."/>
            <person name="Pepin K.H."/>
            <person name="Johnson M."/>
            <person name="Thiruvilangam P."/>
            <person name="Bhonagiri V."/>
            <person name="Nash W.E."/>
            <person name="Mardis E.R."/>
            <person name="Wilson R.K."/>
        </authorList>
    </citation>
    <scope>NUCLEOTIDE SEQUENCE [LARGE SCALE GENOMIC DNA]</scope>
    <source>
        <strain evidence="2 3">DSM 13814</strain>
    </source>
</reference>
<evidence type="ECO:0000313" key="3">
    <source>
        <dbReference type="Proteomes" id="UP000004016"/>
    </source>
</evidence>
<feature type="transmembrane region" description="Helical" evidence="1">
    <location>
        <begin position="139"/>
        <end position="159"/>
    </location>
</feature>
<accession>A6BCR7</accession>
<keyword evidence="1" id="KW-0812">Transmembrane</keyword>
<keyword evidence="1" id="KW-0472">Membrane</keyword>
<dbReference type="HOGENOM" id="CLU_1370292_0_0_9"/>